<gene>
    <name evidence="1" type="ORF">VT50_0210060</name>
</gene>
<name>A0A1V4D885_9ACTN</name>
<proteinExistence type="predicted"/>
<keyword evidence="2" id="KW-1185">Reference proteome</keyword>
<protein>
    <recommendedName>
        <fullName evidence="3">Alpha/beta hydrolase</fullName>
    </recommendedName>
</protein>
<evidence type="ECO:0000313" key="1">
    <source>
        <dbReference type="EMBL" id="OPF81406.1"/>
    </source>
</evidence>
<evidence type="ECO:0000313" key="2">
    <source>
        <dbReference type="Proteomes" id="UP000033615"/>
    </source>
</evidence>
<accession>A0A1V4D885</accession>
<dbReference type="AlphaFoldDB" id="A0A1V4D885"/>
<sequence length="232" mass="24754">MERYLIPVAKSDPVLVTRPETVRHVVAFFPAPTEPRSGRFGAFAQWAKLWAGRGVASVVSDLPGGDSTEEVEPVHWARQAAAVVEQAHRLADGRPVHLLARGAATALLPVTHEPGVRIGLSPPTTEECRQALTALSGNGPADADSLACAIGLREADLDLDRSVAPLLDWAADQLTEVRWDLELHAGHRAPRAASALVFSDVDPLARLEVTRVGIGHVLAGLFDELADTANWG</sequence>
<dbReference type="EMBL" id="LAKD02000024">
    <property type="protein sequence ID" value="OPF81406.1"/>
    <property type="molecule type" value="Genomic_DNA"/>
</dbReference>
<evidence type="ECO:0008006" key="3">
    <source>
        <dbReference type="Google" id="ProtNLM"/>
    </source>
</evidence>
<comment type="caution">
    <text evidence="1">The sequence shown here is derived from an EMBL/GenBank/DDBJ whole genome shotgun (WGS) entry which is preliminary data.</text>
</comment>
<reference evidence="1" key="1">
    <citation type="submission" date="2016-12" db="EMBL/GenBank/DDBJ databases">
        <title>Genome sequence of Streptomyces antioxidans MUSC 164.</title>
        <authorList>
            <person name="Lee L.-H."/>
            <person name="Ser H.-L."/>
        </authorList>
    </citation>
    <scope>NUCLEOTIDE SEQUENCE [LARGE SCALE GENOMIC DNA]</scope>
    <source>
        <strain evidence="1">MUSC 164</strain>
    </source>
</reference>
<organism evidence="1 2">
    <name type="scientific">Streptomyces antioxidans</name>
    <dbReference type="NCBI Taxonomy" id="1507734"/>
    <lineage>
        <taxon>Bacteria</taxon>
        <taxon>Bacillati</taxon>
        <taxon>Actinomycetota</taxon>
        <taxon>Actinomycetes</taxon>
        <taxon>Kitasatosporales</taxon>
        <taxon>Streptomycetaceae</taxon>
        <taxon>Streptomyces</taxon>
    </lineage>
</organism>
<dbReference type="Proteomes" id="UP000033615">
    <property type="component" value="Unassembled WGS sequence"/>
</dbReference>